<protein>
    <submittedName>
        <fullName evidence="1">Uncharacterized protein</fullName>
    </submittedName>
</protein>
<evidence type="ECO:0000313" key="1">
    <source>
        <dbReference type="EMBL" id="KAJ4972724.1"/>
    </source>
</evidence>
<proteinExistence type="predicted"/>
<comment type="caution">
    <text evidence="1">The sequence shown here is derived from an EMBL/GenBank/DDBJ whole genome shotgun (WGS) entry which is preliminary data.</text>
</comment>
<sequence>MRYPSISSNFKHKWISIEKDLLAKAEGFIENLLLVVTFSLQMTPNVKELILKTRRNQFVQPCFRKHISCGPEDTNGQNPGVSFSNAKLWDGHEIIMIHSVVRMEQNLFLMNHLYATLNKVEHC</sequence>
<gene>
    <name evidence="1" type="ORF">NE237_005898</name>
</gene>
<dbReference type="Proteomes" id="UP001141806">
    <property type="component" value="Unassembled WGS sequence"/>
</dbReference>
<accession>A0A9Q0KLL0</accession>
<dbReference type="EMBL" id="JAMYWD010000004">
    <property type="protein sequence ID" value="KAJ4972724.1"/>
    <property type="molecule type" value="Genomic_DNA"/>
</dbReference>
<reference evidence="1" key="1">
    <citation type="journal article" date="2023" name="Plant J.">
        <title>The genome of the king protea, Protea cynaroides.</title>
        <authorList>
            <person name="Chang J."/>
            <person name="Duong T.A."/>
            <person name="Schoeman C."/>
            <person name="Ma X."/>
            <person name="Roodt D."/>
            <person name="Barker N."/>
            <person name="Li Z."/>
            <person name="Van de Peer Y."/>
            <person name="Mizrachi E."/>
        </authorList>
    </citation>
    <scope>NUCLEOTIDE SEQUENCE</scope>
    <source>
        <tissue evidence="1">Young leaves</tissue>
    </source>
</reference>
<name>A0A9Q0KLL0_9MAGN</name>
<evidence type="ECO:0000313" key="2">
    <source>
        <dbReference type="Proteomes" id="UP001141806"/>
    </source>
</evidence>
<dbReference type="AlphaFoldDB" id="A0A9Q0KLL0"/>
<keyword evidence="2" id="KW-1185">Reference proteome</keyword>
<organism evidence="1 2">
    <name type="scientific">Protea cynaroides</name>
    <dbReference type="NCBI Taxonomy" id="273540"/>
    <lineage>
        <taxon>Eukaryota</taxon>
        <taxon>Viridiplantae</taxon>
        <taxon>Streptophyta</taxon>
        <taxon>Embryophyta</taxon>
        <taxon>Tracheophyta</taxon>
        <taxon>Spermatophyta</taxon>
        <taxon>Magnoliopsida</taxon>
        <taxon>Proteales</taxon>
        <taxon>Proteaceae</taxon>
        <taxon>Protea</taxon>
    </lineage>
</organism>